<evidence type="ECO:0000313" key="5">
    <source>
        <dbReference type="EMBL" id="WAC11042.1"/>
    </source>
</evidence>
<feature type="domain" description="Glycosyltransferase 2-like" evidence="4">
    <location>
        <begin position="6"/>
        <end position="169"/>
    </location>
</feature>
<name>A0A9E8SNR2_9BACT</name>
<evidence type="ECO:0000256" key="3">
    <source>
        <dbReference type="ARBA" id="ARBA00022679"/>
    </source>
</evidence>
<dbReference type="KEGG" id="dpf:ON006_25310"/>
<evidence type="ECO:0000256" key="2">
    <source>
        <dbReference type="ARBA" id="ARBA00022676"/>
    </source>
</evidence>
<dbReference type="FunFam" id="3.90.550.10:FF:000128">
    <property type="entry name" value="Glycosyl transferase family 2"/>
    <property type="match status" value="1"/>
</dbReference>
<keyword evidence="6" id="KW-1185">Reference proteome</keyword>
<dbReference type="CDD" id="cd06442">
    <property type="entry name" value="DPM1_like"/>
    <property type="match status" value="1"/>
</dbReference>
<dbReference type="Gene3D" id="3.90.550.10">
    <property type="entry name" value="Spore Coat Polysaccharide Biosynthesis Protein SpsA, Chain A"/>
    <property type="match status" value="1"/>
</dbReference>
<evidence type="ECO:0000256" key="1">
    <source>
        <dbReference type="ARBA" id="ARBA00006739"/>
    </source>
</evidence>
<sequence length="249" mass="28479">MNNCIVVIPTYNEIENVEAIIRKVFSLKHKFDLLIIDDGSPDGTAAVVKDLMKEYEGCLHMVERKGKLGLGTAYIHGFKWALERGYEYIFEMDADFSHPPEDLIRLYHACATEGHDAAIGSRYITGVNVVNWPINRVLMSYFAGYYVRMITGMKIMDPTAGFICYTAKVLKTINLDNIRFIGYAFQIEMKFNSWKFGFDIVEVPIIFTDRTKGASKMSRGIFKEAILGVISLKINSYFKRYIPKHPVQK</sequence>
<gene>
    <name evidence="5" type="ORF">ON006_25310</name>
</gene>
<dbReference type="GO" id="GO:0016020">
    <property type="term" value="C:membrane"/>
    <property type="evidence" value="ECO:0007669"/>
    <property type="project" value="GOC"/>
</dbReference>
<dbReference type="GO" id="GO:0004582">
    <property type="term" value="F:dolichyl-phosphate beta-D-mannosyltransferase activity"/>
    <property type="evidence" value="ECO:0007669"/>
    <property type="project" value="InterPro"/>
</dbReference>
<dbReference type="InterPro" id="IPR001173">
    <property type="entry name" value="Glyco_trans_2-like"/>
</dbReference>
<dbReference type="PANTHER" id="PTHR43398">
    <property type="entry name" value="DOLICHOL-PHOSPHATE MANNOSYLTRANSFERASE SUBUNIT 1"/>
    <property type="match status" value="1"/>
</dbReference>
<dbReference type="RefSeq" id="WP_244824798.1">
    <property type="nucleotide sequence ID" value="NZ_CP112998.1"/>
</dbReference>
<protein>
    <submittedName>
        <fullName evidence="5">Polyprenol monophosphomannose synthase</fullName>
    </submittedName>
</protein>
<dbReference type="Proteomes" id="UP001164653">
    <property type="component" value="Chromosome"/>
</dbReference>
<organism evidence="5 6">
    <name type="scientific">Dyadobacter pollutisoli</name>
    <dbReference type="NCBI Taxonomy" id="2910158"/>
    <lineage>
        <taxon>Bacteria</taxon>
        <taxon>Pseudomonadati</taxon>
        <taxon>Bacteroidota</taxon>
        <taxon>Cytophagia</taxon>
        <taxon>Cytophagales</taxon>
        <taxon>Spirosomataceae</taxon>
        <taxon>Dyadobacter</taxon>
    </lineage>
</organism>
<dbReference type="PANTHER" id="PTHR43398:SF1">
    <property type="entry name" value="DOLICHOL-PHOSPHATE MANNOSYLTRANSFERASE SUBUNIT 1"/>
    <property type="match status" value="1"/>
</dbReference>
<dbReference type="InterPro" id="IPR039528">
    <property type="entry name" value="DPM1-like"/>
</dbReference>
<evidence type="ECO:0000259" key="4">
    <source>
        <dbReference type="Pfam" id="PF00535"/>
    </source>
</evidence>
<dbReference type="GO" id="GO:0009247">
    <property type="term" value="P:glycolipid biosynthetic process"/>
    <property type="evidence" value="ECO:0007669"/>
    <property type="project" value="TreeGrafter"/>
</dbReference>
<dbReference type="EMBL" id="CP112998">
    <property type="protein sequence ID" value="WAC11042.1"/>
    <property type="molecule type" value="Genomic_DNA"/>
</dbReference>
<reference evidence="5" key="1">
    <citation type="submission" date="2022-11" db="EMBL/GenBank/DDBJ databases">
        <title>Dyadobacter pollutisoli sp. nov., isolated from plastic dumped soil.</title>
        <authorList>
            <person name="Kim J.M."/>
            <person name="Kim K.R."/>
            <person name="Lee J.K."/>
            <person name="Hao L."/>
            <person name="Jeon C.O."/>
        </authorList>
    </citation>
    <scope>NUCLEOTIDE SEQUENCE</scope>
    <source>
        <strain evidence="5">U1</strain>
    </source>
</reference>
<keyword evidence="2" id="KW-0328">Glycosyltransferase</keyword>
<dbReference type="AlphaFoldDB" id="A0A9E8SNR2"/>
<accession>A0A9E8SNR2</accession>
<proteinExistence type="inferred from homology"/>
<comment type="similarity">
    <text evidence="1">Belongs to the glycosyltransferase 2 family.</text>
</comment>
<evidence type="ECO:0000313" key="6">
    <source>
        <dbReference type="Proteomes" id="UP001164653"/>
    </source>
</evidence>
<dbReference type="InterPro" id="IPR029044">
    <property type="entry name" value="Nucleotide-diphossugar_trans"/>
</dbReference>
<dbReference type="SUPFAM" id="SSF53448">
    <property type="entry name" value="Nucleotide-diphospho-sugar transferases"/>
    <property type="match status" value="1"/>
</dbReference>
<keyword evidence="3" id="KW-0808">Transferase</keyword>
<dbReference type="Pfam" id="PF00535">
    <property type="entry name" value="Glycos_transf_2"/>
    <property type="match status" value="1"/>
</dbReference>